<evidence type="ECO:0000313" key="13">
    <source>
        <dbReference type="EMBL" id="QDU32539.1"/>
    </source>
</evidence>
<comment type="similarity">
    <text evidence="2">Belongs to the cytochrome ubiquinol oxidase subunit 2 family.</text>
</comment>
<reference evidence="13 14" key="1">
    <citation type="submission" date="2019-02" db="EMBL/GenBank/DDBJ databases">
        <title>Deep-cultivation of Planctomycetes and their phenomic and genomic characterization uncovers novel biology.</title>
        <authorList>
            <person name="Wiegand S."/>
            <person name="Jogler M."/>
            <person name="Boedeker C."/>
            <person name="Pinto D."/>
            <person name="Vollmers J."/>
            <person name="Rivas-Marin E."/>
            <person name="Kohn T."/>
            <person name="Peeters S.H."/>
            <person name="Heuer A."/>
            <person name="Rast P."/>
            <person name="Oberbeckmann S."/>
            <person name="Bunk B."/>
            <person name="Jeske O."/>
            <person name="Meyerdierks A."/>
            <person name="Storesund J.E."/>
            <person name="Kallscheuer N."/>
            <person name="Luecker S."/>
            <person name="Lage O.M."/>
            <person name="Pohl T."/>
            <person name="Merkel B.J."/>
            <person name="Hornburger P."/>
            <person name="Mueller R.-W."/>
            <person name="Bruemmer F."/>
            <person name="Labrenz M."/>
            <person name="Spormann A.M."/>
            <person name="Op den Camp H."/>
            <person name="Overmann J."/>
            <person name="Amann R."/>
            <person name="Jetten M.S.M."/>
            <person name="Mascher T."/>
            <person name="Medema M.H."/>
            <person name="Devos D.P."/>
            <person name="Kaster A.-K."/>
            <person name="Ovreas L."/>
            <person name="Rohde M."/>
            <person name="Galperin M.Y."/>
            <person name="Jogler C."/>
        </authorList>
    </citation>
    <scope>NUCLEOTIDE SEQUENCE [LARGE SCALE GENOMIC DNA]</scope>
    <source>
        <strain evidence="13 14">KS4</strain>
    </source>
</reference>
<evidence type="ECO:0000256" key="8">
    <source>
        <dbReference type="ARBA" id="ARBA00022982"/>
    </source>
</evidence>
<evidence type="ECO:0000256" key="2">
    <source>
        <dbReference type="ARBA" id="ARBA00007543"/>
    </source>
</evidence>
<keyword evidence="14" id="KW-1185">Reference proteome</keyword>
<keyword evidence="3" id="KW-0813">Transport</keyword>
<dbReference type="Pfam" id="PF02322">
    <property type="entry name" value="Cyt_bd_oxida_II"/>
    <property type="match status" value="1"/>
</dbReference>
<feature type="transmembrane region" description="Helical" evidence="12">
    <location>
        <begin position="256"/>
        <end position="279"/>
    </location>
</feature>
<feature type="transmembrane region" description="Helical" evidence="12">
    <location>
        <begin position="113"/>
        <end position="138"/>
    </location>
</feature>
<feature type="transmembrane region" description="Helical" evidence="12">
    <location>
        <begin position="200"/>
        <end position="221"/>
    </location>
</feature>
<dbReference type="GO" id="GO:0005886">
    <property type="term" value="C:plasma membrane"/>
    <property type="evidence" value="ECO:0007669"/>
    <property type="project" value="UniProtKB-SubCell"/>
</dbReference>
<keyword evidence="7" id="KW-0479">Metal-binding</keyword>
<feature type="transmembrane region" description="Helical" evidence="12">
    <location>
        <begin position="81"/>
        <end position="101"/>
    </location>
</feature>
<protein>
    <submittedName>
        <fullName evidence="13">Cytochrome bd-I ubiquinol oxidase subunit 2</fullName>
    </submittedName>
</protein>
<dbReference type="Proteomes" id="UP000317369">
    <property type="component" value="Chromosome"/>
</dbReference>
<feature type="transmembrane region" description="Helical" evidence="12">
    <location>
        <begin position="227"/>
        <end position="244"/>
    </location>
</feature>
<dbReference type="GO" id="GO:0009055">
    <property type="term" value="F:electron transfer activity"/>
    <property type="evidence" value="ECO:0007669"/>
    <property type="project" value="TreeGrafter"/>
</dbReference>
<dbReference type="KEGG" id="pcor:KS4_05710"/>
<dbReference type="GO" id="GO:0016682">
    <property type="term" value="F:oxidoreductase activity, acting on diphenols and related substances as donors, oxygen as acceptor"/>
    <property type="evidence" value="ECO:0007669"/>
    <property type="project" value="TreeGrafter"/>
</dbReference>
<comment type="subcellular location">
    <subcellularLocation>
        <location evidence="1">Cell membrane</location>
        <topology evidence="1">Multi-pass membrane protein</topology>
    </subcellularLocation>
</comment>
<organism evidence="13 14">
    <name type="scientific">Poriferisphaera corsica</name>
    <dbReference type="NCBI Taxonomy" id="2528020"/>
    <lineage>
        <taxon>Bacteria</taxon>
        <taxon>Pseudomonadati</taxon>
        <taxon>Planctomycetota</taxon>
        <taxon>Phycisphaerae</taxon>
        <taxon>Phycisphaerales</taxon>
        <taxon>Phycisphaeraceae</taxon>
        <taxon>Poriferisphaera</taxon>
    </lineage>
</organism>
<gene>
    <name evidence="13" type="primary">cydB</name>
    <name evidence="13" type="ORF">KS4_05710</name>
</gene>
<evidence type="ECO:0000256" key="3">
    <source>
        <dbReference type="ARBA" id="ARBA00022448"/>
    </source>
</evidence>
<keyword evidence="11 12" id="KW-0472">Membrane</keyword>
<dbReference type="PANTHER" id="PTHR43141">
    <property type="entry name" value="CYTOCHROME BD2 SUBUNIT II"/>
    <property type="match status" value="1"/>
</dbReference>
<evidence type="ECO:0000256" key="12">
    <source>
        <dbReference type="SAM" id="Phobius"/>
    </source>
</evidence>
<sequence>MDLNLLWFLLIGVLMTGYAILDGFDLGVGILHLTVKDDTDRRLQLNSIGPLWDGNEVWLVTFGGALFAAFPETYATIFEAFYIPFMLLLFALIFRAVSIEFRSKQKLSLWRHFWDFCFSASSALATFLFGVAVGISMIGIPLNERFIFTGNIFHLLHPYALCVGVLAVAVFAMHGSIYLYLKTEGELQKHARRNFWRAFFFFLAMYLVVSIFTLVSVPRAIENFTNYPWLWIVVILNILAVANIPRAMSQGRPLYAFISSCCTIAAFVFLFSTALYPNLVTSSVDEKMNSLNIYNASSTPLTLTIMTVIAVIGMPIVLLYTAIVYWTFRGKVVLDEHSY</sequence>
<evidence type="ECO:0000256" key="9">
    <source>
        <dbReference type="ARBA" id="ARBA00022989"/>
    </source>
</evidence>
<keyword evidence="6 12" id="KW-0812">Transmembrane</keyword>
<evidence type="ECO:0000256" key="5">
    <source>
        <dbReference type="ARBA" id="ARBA00022617"/>
    </source>
</evidence>
<dbReference type="GO" id="GO:0046872">
    <property type="term" value="F:metal ion binding"/>
    <property type="evidence" value="ECO:0007669"/>
    <property type="project" value="UniProtKB-KW"/>
</dbReference>
<evidence type="ECO:0000256" key="4">
    <source>
        <dbReference type="ARBA" id="ARBA00022475"/>
    </source>
</evidence>
<dbReference type="EMBL" id="CP036425">
    <property type="protein sequence ID" value="QDU32539.1"/>
    <property type="molecule type" value="Genomic_DNA"/>
</dbReference>
<feature type="transmembrane region" description="Helical" evidence="12">
    <location>
        <begin position="6"/>
        <end position="35"/>
    </location>
</feature>
<evidence type="ECO:0000256" key="6">
    <source>
        <dbReference type="ARBA" id="ARBA00022692"/>
    </source>
</evidence>
<dbReference type="PIRSF" id="PIRSF000267">
    <property type="entry name" value="Cyt_oxidse_sub2"/>
    <property type="match status" value="1"/>
</dbReference>
<accession>A0A517YQN6</accession>
<feature type="transmembrane region" description="Helical" evidence="12">
    <location>
        <begin position="299"/>
        <end position="328"/>
    </location>
</feature>
<evidence type="ECO:0000256" key="11">
    <source>
        <dbReference type="ARBA" id="ARBA00023136"/>
    </source>
</evidence>
<dbReference type="GO" id="GO:0070069">
    <property type="term" value="C:cytochrome complex"/>
    <property type="evidence" value="ECO:0007669"/>
    <property type="project" value="TreeGrafter"/>
</dbReference>
<keyword evidence="8" id="KW-0249">Electron transport</keyword>
<evidence type="ECO:0000256" key="7">
    <source>
        <dbReference type="ARBA" id="ARBA00022723"/>
    </source>
</evidence>
<dbReference type="GO" id="GO:0019646">
    <property type="term" value="P:aerobic electron transport chain"/>
    <property type="evidence" value="ECO:0007669"/>
    <property type="project" value="TreeGrafter"/>
</dbReference>
<dbReference type="RefSeq" id="WP_200761496.1">
    <property type="nucleotide sequence ID" value="NZ_CP036425.1"/>
</dbReference>
<keyword evidence="4" id="KW-1003">Cell membrane</keyword>
<name>A0A517YQN6_9BACT</name>
<keyword evidence="10" id="KW-0408">Iron</keyword>
<dbReference type="AlphaFoldDB" id="A0A517YQN6"/>
<keyword evidence="5" id="KW-0349">Heme</keyword>
<feature type="transmembrane region" description="Helical" evidence="12">
    <location>
        <begin position="158"/>
        <end position="180"/>
    </location>
</feature>
<dbReference type="InterPro" id="IPR003317">
    <property type="entry name" value="Cyt-d_oxidase_su2"/>
</dbReference>
<evidence type="ECO:0000256" key="10">
    <source>
        <dbReference type="ARBA" id="ARBA00023004"/>
    </source>
</evidence>
<proteinExistence type="inferred from homology"/>
<dbReference type="PANTHER" id="PTHR43141:SF5">
    <property type="entry name" value="CYTOCHROME BD-I UBIQUINOL OXIDASE SUBUNIT 2"/>
    <property type="match status" value="1"/>
</dbReference>
<dbReference type="NCBIfam" id="TIGR00203">
    <property type="entry name" value="cydB"/>
    <property type="match status" value="1"/>
</dbReference>
<evidence type="ECO:0000256" key="1">
    <source>
        <dbReference type="ARBA" id="ARBA00004651"/>
    </source>
</evidence>
<keyword evidence="9 12" id="KW-1133">Transmembrane helix</keyword>
<evidence type="ECO:0000313" key="14">
    <source>
        <dbReference type="Proteomes" id="UP000317369"/>
    </source>
</evidence>